<feature type="domain" description="Knr4/Smi1-like" evidence="1">
    <location>
        <begin position="25"/>
        <end position="130"/>
    </location>
</feature>
<accession>A0A840U6I8</accession>
<evidence type="ECO:0000313" key="2">
    <source>
        <dbReference type="EMBL" id="MBB5287660.1"/>
    </source>
</evidence>
<evidence type="ECO:0000313" key="3">
    <source>
        <dbReference type="Proteomes" id="UP000557307"/>
    </source>
</evidence>
<dbReference type="InterPro" id="IPR018958">
    <property type="entry name" value="Knr4/Smi1-like_dom"/>
</dbReference>
<dbReference type="EMBL" id="JACHGF010000024">
    <property type="protein sequence ID" value="MBB5287660.1"/>
    <property type="molecule type" value="Genomic_DNA"/>
</dbReference>
<evidence type="ECO:0000259" key="1">
    <source>
        <dbReference type="SMART" id="SM00860"/>
    </source>
</evidence>
<dbReference type="SUPFAM" id="SSF160631">
    <property type="entry name" value="SMI1/KNR4-like"/>
    <property type="match status" value="1"/>
</dbReference>
<dbReference type="Gene3D" id="3.40.1580.10">
    <property type="entry name" value="SMI1/KNR4-like"/>
    <property type="match status" value="1"/>
</dbReference>
<proteinExistence type="predicted"/>
<dbReference type="RefSeq" id="WP_184180265.1">
    <property type="nucleotide sequence ID" value="NZ_JACHGF010000024.1"/>
</dbReference>
<dbReference type="Pfam" id="PF09346">
    <property type="entry name" value="SMI1_KNR4"/>
    <property type="match status" value="1"/>
</dbReference>
<dbReference type="Proteomes" id="UP000557307">
    <property type="component" value="Unassembled WGS sequence"/>
</dbReference>
<reference evidence="2 3" key="1">
    <citation type="submission" date="2020-08" db="EMBL/GenBank/DDBJ databases">
        <title>Genomic Encyclopedia of Type Strains, Phase IV (KMG-IV): sequencing the most valuable type-strain genomes for metagenomic binning, comparative biology and taxonomic classification.</title>
        <authorList>
            <person name="Goeker M."/>
        </authorList>
    </citation>
    <scope>NUCLEOTIDE SEQUENCE [LARGE SCALE GENOMIC DNA]</scope>
    <source>
        <strain evidence="2 3">DSM 105074</strain>
    </source>
</reference>
<name>A0A840U6I8_9BACT</name>
<dbReference type="SMART" id="SM00860">
    <property type="entry name" value="SMI1_KNR4"/>
    <property type="match status" value="1"/>
</dbReference>
<comment type="caution">
    <text evidence="2">The sequence shown here is derived from an EMBL/GenBank/DDBJ whole genome shotgun (WGS) entry which is preliminary data.</text>
</comment>
<dbReference type="InterPro" id="IPR037883">
    <property type="entry name" value="Knr4/Smi1-like_sf"/>
</dbReference>
<keyword evidence="3" id="KW-1185">Reference proteome</keyword>
<protein>
    <recommendedName>
        <fullName evidence="1">Knr4/Smi1-like domain-containing protein</fullName>
    </recommendedName>
</protein>
<dbReference type="AlphaFoldDB" id="A0A840U6I8"/>
<gene>
    <name evidence="2" type="ORF">HNQ92_005827</name>
</gene>
<sequence>MAPIRQLFEGLEEKVQELGIEFNLPATIEEIESLESVVKRQLPQELKDFYGFCNGFETDDTLFRVLPISEILTYKHELTSSWFYLAEYMIYSDDWKVQLLNNGSYVITNDNHGSETPITLTNSIAEFLQRYMTGGGVFGETGLYQWLEEVKNQNKNFT</sequence>
<organism evidence="2 3">
    <name type="scientific">Rhabdobacter roseus</name>
    <dbReference type="NCBI Taxonomy" id="1655419"/>
    <lineage>
        <taxon>Bacteria</taxon>
        <taxon>Pseudomonadati</taxon>
        <taxon>Bacteroidota</taxon>
        <taxon>Cytophagia</taxon>
        <taxon>Cytophagales</taxon>
        <taxon>Cytophagaceae</taxon>
        <taxon>Rhabdobacter</taxon>
    </lineage>
</organism>